<organism evidence="2 4">
    <name type="scientific">Acinetobacter soli</name>
    <dbReference type="NCBI Taxonomy" id="487316"/>
    <lineage>
        <taxon>Bacteria</taxon>
        <taxon>Pseudomonadati</taxon>
        <taxon>Pseudomonadota</taxon>
        <taxon>Gammaproteobacteria</taxon>
        <taxon>Moraxellales</taxon>
        <taxon>Moraxellaceae</taxon>
        <taxon>Acinetobacter</taxon>
    </lineage>
</organism>
<sequence>MDAHLITKIIHMTAVTVALVVFVARAFTLFIGTQNQQPNPIARVPLTALQHLSYSIVLITGVVLLFMKHFQVQPWFYAKMVLFLVLLSSLMKAFKKDNQILLVQRRAGLFLGAIAFVAIMSLVIIKPVFN</sequence>
<dbReference type="AlphaFoldDB" id="A0A1P8ELC1"/>
<reference evidence="2 4" key="1">
    <citation type="submission" date="2016-08" db="EMBL/GenBank/DDBJ databases">
        <title>Complete genome sequence of Acinetobacter baylyi strain GFJ2.</title>
        <authorList>
            <person name="Tabata M."/>
            <person name="Kuboki S."/>
            <person name="Gibu N."/>
            <person name="Kinouchi Y."/>
            <person name="Vangnai A."/>
            <person name="Kasai D."/>
            <person name="Fukuda M."/>
        </authorList>
    </citation>
    <scope>NUCLEOTIDE SEQUENCE [LARGE SCALE GENOMIC DNA]</scope>
    <source>
        <strain evidence="2 4">GFJ2</strain>
    </source>
</reference>
<dbReference type="GeneID" id="67512497"/>
<keyword evidence="1" id="KW-0812">Transmembrane</keyword>
<evidence type="ECO:0000313" key="4">
    <source>
        <dbReference type="Proteomes" id="UP000185674"/>
    </source>
</evidence>
<dbReference type="InterPro" id="IPR007360">
    <property type="entry name" value="SirB"/>
</dbReference>
<reference evidence="3" key="2">
    <citation type="submission" date="2023-09" db="EMBL/GenBank/DDBJ databases">
        <title>Acinetobacter soli.</title>
        <authorList>
            <person name="Kim B."/>
            <person name="Kim D."/>
            <person name="Park D."/>
        </authorList>
    </citation>
    <scope>NUCLEOTIDE SEQUENCE</scope>
    <source>
        <strain evidence="3">2023.05</strain>
    </source>
</reference>
<keyword evidence="1" id="KW-0472">Membrane</keyword>
<dbReference type="STRING" id="487316.BEN76_13795"/>
<proteinExistence type="predicted"/>
<gene>
    <name evidence="2" type="ORF">BEN76_13795</name>
    <name evidence="3" type="ORF">RHP80_03705</name>
</gene>
<name>A0A1P8ELC1_9GAMM</name>
<dbReference type="Proteomes" id="UP000185674">
    <property type="component" value="Chromosome"/>
</dbReference>
<evidence type="ECO:0000256" key="1">
    <source>
        <dbReference type="SAM" id="Phobius"/>
    </source>
</evidence>
<evidence type="ECO:0000313" key="3">
    <source>
        <dbReference type="EMBL" id="WND06268.1"/>
    </source>
</evidence>
<evidence type="ECO:0000313" key="2">
    <source>
        <dbReference type="EMBL" id="APV37026.1"/>
    </source>
</evidence>
<feature type="transmembrane region" description="Helical" evidence="1">
    <location>
        <begin position="76"/>
        <end position="94"/>
    </location>
</feature>
<keyword evidence="1" id="KW-1133">Transmembrane helix</keyword>
<protein>
    <submittedName>
        <fullName evidence="2">Invasion protein expression up-regulator SirB</fullName>
    </submittedName>
    <submittedName>
        <fullName evidence="3">SirB2 family protein</fullName>
    </submittedName>
</protein>
<feature type="transmembrane region" description="Helical" evidence="1">
    <location>
        <begin position="106"/>
        <end position="125"/>
    </location>
</feature>
<dbReference type="KEGG" id="asol:BEN76_13795"/>
<feature type="transmembrane region" description="Helical" evidence="1">
    <location>
        <begin position="52"/>
        <end position="70"/>
    </location>
</feature>
<dbReference type="Pfam" id="PF04247">
    <property type="entry name" value="SirB"/>
    <property type="match status" value="1"/>
</dbReference>
<dbReference type="Proteomes" id="UP001256400">
    <property type="component" value="Chromosome"/>
</dbReference>
<dbReference type="EMBL" id="CP134206">
    <property type="protein sequence ID" value="WND06268.1"/>
    <property type="molecule type" value="Genomic_DNA"/>
</dbReference>
<dbReference type="EMBL" id="CP016896">
    <property type="protein sequence ID" value="APV37026.1"/>
    <property type="molecule type" value="Genomic_DNA"/>
</dbReference>
<dbReference type="eggNOG" id="ENOG5033FWP">
    <property type="taxonomic scope" value="Bacteria"/>
</dbReference>
<accession>A0A1P8ELC1</accession>
<dbReference type="PIRSF" id="PIRSF005610">
    <property type="entry name" value="SirB"/>
    <property type="match status" value="1"/>
</dbReference>
<feature type="transmembrane region" description="Helical" evidence="1">
    <location>
        <begin position="12"/>
        <end position="31"/>
    </location>
</feature>
<dbReference type="RefSeq" id="WP_004941634.1">
    <property type="nucleotide sequence ID" value="NZ_BBNM01000008.1"/>
</dbReference>